<dbReference type="GO" id="GO:0004371">
    <property type="term" value="F:glycerone kinase activity"/>
    <property type="evidence" value="ECO:0007669"/>
    <property type="project" value="InterPro"/>
</dbReference>
<dbReference type="SMART" id="SM01120">
    <property type="entry name" value="Dak2"/>
    <property type="match status" value="1"/>
</dbReference>
<dbReference type="InterPro" id="IPR004007">
    <property type="entry name" value="DhaL_dom"/>
</dbReference>
<dbReference type="EC" id="2.7.1.121" evidence="3"/>
<dbReference type="AlphaFoldDB" id="A0A4P6LVZ2"/>
<dbReference type="EMBL" id="CP035945">
    <property type="protein sequence ID" value="QBE95982.1"/>
    <property type="molecule type" value="Genomic_DNA"/>
</dbReference>
<dbReference type="GO" id="GO:0005829">
    <property type="term" value="C:cytosol"/>
    <property type="evidence" value="ECO:0007669"/>
    <property type="project" value="TreeGrafter"/>
</dbReference>
<dbReference type="GO" id="GO:0047324">
    <property type="term" value="F:phosphoenolpyruvate-glycerone phosphotransferase activity"/>
    <property type="evidence" value="ECO:0007669"/>
    <property type="project" value="UniProtKB-EC"/>
</dbReference>
<dbReference type="PANTHER" id="PTHR28629">
    <property type="entry name" value="TRIOKINASE/FMN CYCLASE"/>
    <property type="match status" value="1"/>
</dbReference>
<comment type="function">
    <text evidence="8">ADP-binding subunit of the dihydroxyacetone kinase, which is responsible for the phosphoenolpyruvate (PEP)-dependent phosphorylation of dihydroxyacetone. DhaL-ADP is converted to DhaL-ATP via a phosphoryl group transfer from DhaM and transmits it to dihydroxyacetone binds to DhaK.</text>
</comment>
<evidence type="ECO:0000256" key="8">
    <source>
        <dbReference type="ARBA" id="ARBA00055771"/>
    </source>
</evidence>
<gene>
    <name evidence="10" type="primary">dhaL</name>
    <name evidence="10" type="ORF">PMF13cell1_01509</name>
</gene>
<sequence>MQAFKNAEGKSILLRMVQVIQENKEYLGQIDGVIGDGDHGANMNKGFTMFLNQYKDVDYSFTEGLYHLGMVLLNGIGGSMGPIYGTIFMAMSEAADGKDVIGLSELSQMLKAAEEELFTIVDARKGDKTLVDSLSPAIDAVQQAAAAEVDFRSALDAMCAASGQGKERTRDLTARYGRASRLGERSRGVLDAGAVSCDLLLNAMAQGIGELL</sequence>
<dbReference type="Proteomes" id="UP000289794">
    <property type="component" value="Chromosome"/>
</dbReference>
<dbReference type="NCBIfam" id="TIGR02365">
    <property type="entry name" value="dha_L_ycgS"/>
    <property type="match status" value="1"/>
</dbReference>
<dbReference type="PANTHER" id="PTHR28629:SF4">
    <property type="entry name" value="TRIOKINASE_FMN CYCLASE"/>
    <property type="match status" value="1"/>
</dbReference>
<accession>A0A4P6LVZ2</accession>
<dbReference type="KEGG" id="bpro:PMF13cell1_01509"/>
<evidence type="ECO:0000256" key="2">
    <source>
        <dbReference type="ARBA" id="ARBA00004745"/>
    </source>
</evidence>
<dbReference type="Pfam" id="PF02734">
    <property type="entry name" value="Dak2"/>
    <property type="match status" value="1"/>
</dbReference>
<dbReference type="PROSITE" id="PS51480">
    <property type="entry name" value="DHAL"/>
    <property type="match status" value="1"/>
</dbReference>
<protein>
    <recommendedName>
        <fullName evidence="3">phosphoenolpyruvate--glycerone phosphotransferase</fullName>
        <ecNumber evidence="3">2.7.1.121</ecNumber>
    </recommendedName>
</protein>
<proteinExistence type="predicted"/>
<keyword evidence="6" id="KW-0319">Glycerol metabolism</keyword>
<reference evidence="10 11" key="1">
    <citation type="submission" date="2019-01" db="EMBL/GenBank/DDBJ databases">
        <title>PMF-metabolizing Aryl O-demethylase.</title>
        <authorList>
            <person name="Kim M."/>
        </authorList>
    </citation>
    <scope>NUCLEOTIDE SEQUENCE [LARGE SCALE GENOMIC DNA]</scope>
    <source>
        <strain evidence="10 11">PMF1</strain>
    </source>
</reference>
<dbReference type="InterPro" id="IPR036117">
    <property type="entry name" value="DhaL_dom_sf"/>
</dbReference>
<evidence type="ECO:0000256" key="7">
    <source>
        <dbReference type="ARBA" id="ARBA00046577"/>
    </source>
</evidence>
<dbReference type="FunFam" id="1.25.40.340:FF:000002">
    <property type="entry name" value="Dihydroxyacetone kinase, L subunit"/>
    <property type="match status" value="1"/>
</dbReference>
<dbReference type="InterPro" id="IPR012737">
    <property type="entry name" value="DhaK_L_YcgS"/>
</dbReference>
<evidence type="ECO:0000256" key="3">
    <source>
        <dbReference type="ARBA" id="ARBA00012095"/>
    </source>
</evidence>
<keyword evidence="4 10" id="KW-0808">Transferase</keyword>
<feature type="domain" description="DhaL" evidence="9">
    <location>
        <begin position="7"/>
        <end position="206"/>
    </location>
</feature>
<evidence type="ECO:0000256" key="1">
    <source>
        <dbReference type="ARBA" id="ARBA00001113"/>
    </source>
</evidence>
<evidence type="ECO:0000256" key="6">
    <source>
        <dbReference type="ARBA" id="ARBA00022798"/>
    </source>
</evidence>
<dbReference type="GO" id="GO:0019563">
    <property type="term" value="P:glycerol catabolic process"/>
    <property type="evidence" value="ECO:0007669"/>
    <property type="project" value="TreeGrafter"/>
</dbReference>
<evidence type="ECO:0000256" key="4">
    <source>
        <dbReference type="ARBA" id="ARBA00022679"/>
    </source>
</evidence>
<comment type="subunit">
    <text evidence="7">Homodimer. The dihydroxyacetone kinase complex is composed of a homodimer of DhaM, a homodimer of DhaK and the subunit DhaL.</text>
</comment>
<dbReference type="RefSeq" id="WP_130180346.1">
    <property type="nucleotide sequence ID" value="NZ_CP035945.1"/>
</dbReference>
<evidence type="ECO:0000259" key="9">
    <source>
        <dbReference type="PROSITE" id="PS51480"/>
    </source>
</evidence>
<evidence type="ECO:0000313" key="10">
    <source>
        <dbReference type="EMBL" id="QBE95982.1"/>
    </source>
</evidence>
<evidence type="ECO:0000313" key="11">
    <source>
        <dbReference type="Proteomes" id="UP000289794"/>
    </source>
</evidence>
<name>A0A4P6LVZ2_9FIRM</name>
<dbReference type="Gene3D" id="1.25.40.340">
    <property type="match status" value="1"/>
</dbReference>
<keyword evidence="5 10" id="KW-0418">Kinase</keyword>
<comment type="catalytic activity">
    <reaction evidence="1">
        <text>dihydroxyacetone + phosphoenolpyruvate = dihydroxyacetone phosphate + pyruvate</text>
        <dbReference type="Rhea" id="RHEA:18381"/>
        <dbReference type="ChEBI" id="CHEBI:15361"/>
        <dbReference type="ChEBI" id="CHEBI:16016"/>
        <dbReference type="ChEBI" id="CHEBI:57642"/>
        <dbReference type="ChEBI" id="CHEBI:58702"/>
        <dbReference type="EC" id="2.7.1.121"/>
    </reaction>
</comment>
<evidence type="ECO:0000256" key="5">
    <source>
        <dbReference type="ARBA" id="ARBA00022777"/>
    </source>
</evidence>
<dbReference type="SUPFAM" id="SSF101473">
    <property type="entry name" value="DhaL-like"/>
    <property type="match status" value="1"/>
</dbReference>
<organism evidence="10 11">
    <name type="scientific">Blautia producta</name>
    <dbReference type="NCBI Taxonomy" id="33035"/>
    <lineage>
        <taxon>Bacteria</taxon>
        <taxon>Bacillati</taxon>
        <taxon>Bacillota</taxon>
        <taxon>Clostridia</taxon>
        <taxon>Lachnospirales</taxon>
        <taxon>Lachnospiraceae</taxon>
        <taxon>Blautia</taxon>
    </lineage>
</organism>
<dbReference type="InterPro" id="IPR050861">
    <property type="entry name" value="Dihydroxyacetone_Kinase"/>
</dbReference>
<comment type="pathway">
    <text evidence="2">Polyol metabolism; glycerol degradation.</text>
</comment>